<keyword evidence="15" id="KW-1185">Reference proteome</keyword>
<evidence type="ECO:0008006" key="16">
    <source>
        <dbReference type="Google" id="ProtNLM"/>
    </source>
</evidence>
<dbReference type="SUPFAM" id="SSF57667">
    <property type="entry name" value="beta-beta-alpha zinc fingers"/>
    <property type="match status" value="3"/>
</dbReference>
<dbReference type="GO" id="GO:0005634">
    <property type="term" value="C:nucleus"/>
    <property type="evidence" value="ECO:0007669"/>
    <property type="project" value="UniProtKB-SubCell"/>
</dbReference>
<feature type="domain" description="C2H2-type" evidence="12">
    <location>
        <begin position="696"/>
        <end position="723"/>
    </location>
</feature>
<dbReference type="FunFam" id="3.30.160.60:FF:000624">
    <property type="entry name" value="zinc finger protein 697"/>
    <property type="match status" value="1"/>
</dbReference>
<dbReference type="FunFam" id="3.30.160.60:FF:000100">
    <property type="entry name" value="Zinc finger 45-like"/>
    <property type="match status" value="1"/>
</dbReference>
<dbReference type="PROSITE" id="PS50157">
    <property type="entry name" value="ZINC_FINGER_C2H2_2"/>
    <property type="match status" value="6"/>
</dbReference>
<gene>
    <name evidence="14" type="ORF">ACJMK2_027726</name>
</gene>
<accession>A0ABD3X528</accession>
<dbReference type="PANTHER" id="PTHR16515:SF2">
    <property type="entry name" value="PR DOMAIN ZINC FINGER PROTEIN 4"/>
    <property type="match status" value="1"/>
</dbReference>
<name>A0ABD3X528_SINWO</name>
<evidence type="ECO:0000259" key="13">
    <source>
        <dbReference type="PROSITE" id="PS50280"/>
    </source>
</evidence>
<dbReference type="FunFam" id="3.30.160.60:FF:002343">
    <property type="entry name" value="Zinc finger protein 33A"/>
    <property type="match status" value="1"/>
</dbReference>
<evidence type="ECO:0000313" key="14">
    <source>
        <dbReference type="EMBL" id="KAL3881270.1"/>
    </source>
</evidence>
<dbReference type="PANTHER" id="PTHR16515">
    <property type="entry name" value="PR DOMAIN ZINC FINGER PROTEIN"/>
    <property type="match status" value="1"/>
</dbReference>
<keyword evidence="8" id="KW-0804">Transcription</keyword>
<sequence>MSDPLPSINIDQLTLAVNALLNNTQAFLQNDSQFLSNVMPSQAQSNVTNTPQNTGPVSSASTSPNSTMTLSNVSLPIPLMLSLNKGIKKGIPVSITAVPLSVVSPPSPEKMLLQSSHLRPIAPAPATSMNGNGRATPVIDLQLLQALVSQSLLSSGGNEQICNTLPCCSSVNTDQFSASICSASKINHCQPLTTGLLNTHLWTLTSTNNSVINGQEQSGIITQTGQNNGQTANGSFISGHISGMVNRASVPCSSHNGRGTNTGPSVQDVSLSSLASLATVVGCSESEVITSSQPGCLTMQDTLSPLLSTPEAFNTPSNIHTTMEVLQDVTGEENLSTTTCLQLHGQQVEIQGSQSVNQNLVIQSSSDVPVTVSKSKAVYARQIELPNKSVDLHPPVVTDQSTFCIECNMLLSERCLLHNTNFTHLDDSPLLSRARASLPSCLYLRQSCRTQFPNYLGVWAKQTICARTRFGPLIGLRKPFPPPPHEEKNGDFGFCIWKVFDENGKAEMVDVNSEDNCNWMMFLRLASSLVDQNIIAYQQNSDIFVITSKEIDPDQELLIWYSTNYAKNMGVSQDPSVQKILQCQFCGKLFSGKMKLKEHTRKQHPDEHRQGWNCVICCKGLSSSSKLKNHMLSHMGIKPHTCNICAKQFSDPSNLRTHLSIHTGQKKFQCQMCPKAFRQKAHLDSHLLTHSGEKKYPCSHCNKWFARPSDRKTHMYTHTKEVVYNCDLCGKIFYKSQNLKKHMLVHSGDRQFVCSLCDKRFGTKYHRDRHWKKCKYRMKIDESVASDDVFQSNNCTGSSDN</sequence>
<evidence type="ECO:0000256" key="9">
    <source>
        <dbReference type="ARBA" id="ARBA00023242"/>
    </source>
</evidence>
<evidence type="ECO:0000256" key="5">
    <source>
        <dbReference type="ARBA" id="ARBA00022833"/>
    </source>
</evidence>
<dbReference type="PROSITE" id="PS50280">
    <property type="entry name" value="SET"/>
    <property type="match status" value="1"/>
</dbReference>
<feature type="domain" description="C2H2-type" evidence="12">
    <location>
        <begin position="581"/>
        <end position="609"/>
    </location>
</feature>
<dbReference type="AlphaFoldDB" id="A0ABD3X528"/>
<dbReference type="PROSITE" id="PS00028">
    <property type="entry name" value="ZINC_FINGER_C2H2_1"/>
    <property type="match status" value="6"/>
</dbReference>
<dbReference type="InterPro" id="IPR001214">
    <property type="entry name" value="SET_dom"/>
</dbReference>
<evidence type="ECO:0000256" key="4">
    <source>
        <dbReference type="ARBA" id="ARBA00022771"/>
    </source>
</evidence>
<dbReference type="SMART" id="SM00355">
    <property type="entry name" value="ZnF_C2H2"/>
    <property type="match status" value="7"/>
</dbReference>
<keyword evidence="6" id="KW-0805">Transcription regulation</keyword>
<reference evidence="14 15" key="1">
    <citation type="submission" date="2024-11" db="EMBL/GenBank/DDBJ databases">
        <title>Chromosome-level genome assembly of the freshwater bivalve Anodonta woodiana.</title>
        <authorList>
            <person name="Chen X."/>
        </authorList>
    </citation>
    <scope>NUCLEOTIDE SEQUENCE [LARGE SCALE GENOMIC DNA]</scope>
    <source>
        <strain evidence="14">MN2024</strain>
        <tissue evidence="14">Gills</tissue>
    </source>
</reference>
<keyword evidence="5" id="KW-0862">Zinc</keyword>
<dbReference type="Proteomes" id="UP001634394">
    <property type="component" value="Unassembled WGS sequence"/>
</dbReference>
<comment type="caution">
    <text evidence="14">The sequence shown here is derived from an EMBL/GenBank/DDBJ whole genome shotgun (WGS) entry which is preliminary data.</text>
</comment>
<dbReference type="Gene3D" id="3.30.160.60">
    <property type="entry name" value="Classic Zinc Finger"/>
    <property type="match status" value="6"/>
</dbReference>
<feature type="domain" description="C2H2-type" evidence="12">
    <location>
        <begin position="612"/>
        <end position="639"/>
    </location>
</feature>
<evidence type="ECO:0000256" key="2">
    <source>
        <dbReference type="ARBA" id="ARBA00022723"/>
    </source>
</evidence>
<keyword evidence="2" id="KW-0479">Metal-binding</keyword>
<organism evidence="14 15">
    <name type="scientific">Sinanodonta woodiana</name>
    <name type="common">Chinese pond mussel</name>
    <name type="synonym">Anodonta woodiana</name>
    <dbReference type="NCBI Taxonomy" id="1069815"/>
    <lineage>
        <taxon>Eukaryota</taxon>
        <taxon>Metazoa</taxon>
        <taxon>Spiralia</taxon>
        <taxon>Lophotrochozoa</taxon>
        <taxon>Mollusca</taxon>
        <taxon>Bivalvia</taxon>
        <taxon>Autobranchia</taxon>
        <taxon>Heteroconchia</taxon>
        <taxon>Palaeoheterodonta</taxon>
        <taxon>Unionida</taxon>
        <taxon>Unionoidea</taxon>
        <taxon>Unionidae</taxon>
        <taxon>Unioninae</taxon>
        <taxon>Sinanodonta</taxon>
    </lineage>
</organism>
<evidence type="ECO:0000256" key="3">
    <source>
        <dbReference type="ARBA" id="ARBA00022737"/>
    </source>
</evidence>
<proteinExistence type="predicted"/>
<dbReference type="InterPro" id="IPR036236">
    <property type="entry name" value="Znf_C2H2_sf"/>
</dbReference>
<keyword evidence="7" id="KW-0238">DNA-binding</keyword>
<dbReference type="GO" id="GO:0008270">
    <property type="term" value="F:zinc ion binding"/>
    <property type="evidence" value="ECO:0007669"/>
    <property type="project" value="UniProtKB-KW"/>
</dbReference>
<dbReference type="Gene3D" id="2.170.270.10">
    <property type="entry name" value="SET domain"/>
    <property type="match status" value="1"/>
</dbReference>
<feature type="region of interest" description="Disordered" evidence="11">
    <location>
        <begin position="42"/>
        <end position="66"/>
    </location>
</feature>
<evidence type="ECO:0000256" key="1">
    <source>
        <dbReference type="ARBA" id="ARBA00004123"/>
    </source>
</evidence>
<feature type="domain" description="C2H2-type" evidence="12">
    <location>
        <begin position="640"/>
        <end position="667"/>
    </location>
</feature>
<evidence type="ECO:0000256" key="8">
    <source>
        <dbReference type="ARBA" id="ARBA00023163"/>
    </source>
</evidence>
<dbReference type="EMBL" id="JBJQND010000003">
    <property type="protein sequence ID" value="KAL3881270.1"/>
    <property type="molecule type" value="Genomic_DNA"/>
</dbReference>
<evidence type="ECO:0000256" key="10">
    <source>
        <dbReference type="PROSITE-ProRule" id="PRU00042"/>
    </source>
</evidence>
<dbReference type="InterPro" id="IPR013087">
    <property type="entry name" value="Znf_C2H2_type"/>
</dbReference>
<dbReference type="Pfam" id="PF00096">
    <property type="entry name" value="zf-C2H2"/>
    <property type="match status" value="3"/>
</dbReference>
<feature type="domain" description="SET" evidence="13">
    <location>
        <begin position="440"/>
        <end position="562"/>
    </location>
</feature>
<comment type="subcellular location">
    <subcellularLocation>
        <location evidence="1">Nucleus</location>
    </subcellularLocation>
</comment>
<dbReference type="FunFam" id="3.30.160.60:FF:000110">
    <property type="entry name" value="Zinc finger protein-like"/>
    <property type="match status" value="1"/>
</dbReference>
<dbReference type="InterPro" id="IPR050331">
    <property type="entry name" value="Zinc_finger"/>
</dbReference>
<evidence type="ECO:0000256" key="11">
    <source>
        <dbReference type="SAM" id="MobiDB-lite"/>
    </source>
</evidence>
<evidence type="ECO:0000256" key="6">
    <source>
        <dbReference type="ARBA" id="ARBA00023015"/>
    </source>
</evidence>
<feature type="domain" description="C2H2-type" evidence="12">
    <location>
        <begin position="724"/>
        <end position="751"/>
    </location>
</feature>
<evidence type="ECO:0000256" key="7">
    <source>
        <dbReference type="ARBA" id="ARBA00023125"/>
    </source>
</evidence>
<evidence type="ECO:0000313" key="15">
    <source>
        <dbReference type="Proteomes" id="UP001634394"/>
    </source>
</evidence>
<keyword evidence="4 10" id="KW-0863">Zinc-finger</keyword>
<protein>
    <recommendedName>
        <fullName evidence="16">PR domain zinc finger protein 4</fullName>
    </recommendedName>
</protein>
<evidence type="ECO:0000259" key="12">
    <source>
        <dbReference type="PROSITE" id="PS50157"/>
    </source>
</evidence>
<keyword evidence="3" id="KW-0677">Repeat</keyword>
<keyword evidence="9" id="KW-0539">Nucleus</keyword>
<feature type="domain" description="C2H2-type" evidence="12">
    <location>
        <begin position="668"/>
        <end position="695"/>
    </location>
</feature>
<dbReference type="InterPro" id="IPR046341">
    <property type="entry name" value="SET_dom_sf"/>
</dbReference>
<dbReference type="Pfam" id="PF21549">
    <property type="entry name" value="PRDM2_PR"/>
    <property type="match status" value="1"/>
</dbReference>